<sequence>VMRNIADVTAPQGFILLRRSKKNLFEDSRPALSVFGGRSAEPGCSGCGVGSDDKDDAEGELPECRD</sequence>
<comment type="caution">
    <text evidence="2">The sequence shown here is derived from an EMBL/GenBank/DDBJ whole genome shotgun (WGS) entry which is preliminary data.</text>
</comment>
<feature type="region of interest" description="Disordered" evidence="1">
    <location>
        <begin position="44"/>
        <end position="66"/>
    </location>
</feature>
<organism evidence="2 3">
    <name type="scientific">Trifolium medium</name>
    <dbReference type="NCBI Taxonomy" id="97028"/>
    <lineage>
        <taxon>Eukaryota</taxon>
        <taxon>Viridiplantae</taxon>
        <taxon>Streptophyta</taxon>
        <taxon>Embryophyta</taxon>
        <taxon>Tracheophyta</taxon>
        <taxon>Spermatophyta</taxon>
        <taxon>Magnoliopsida</taxon>
        <taxon>eudicotyledons</taxon>
        <taxon>Gunneridae</taxon>
        <taxon>Pentapetalae</taxon>
        <taxon>rosids</taxon>
        <taxon>fabids</taxon>
        <taxon>Fabales</taxon>
        <taxon>Fabaceae</taxon>
        <taxon>Papilionoideae</taxon>
        <taxon>50 kb inversion clade</taxon>
        <taxon>NPAAA clade</taxon>
        <taxon>Hologalegina</taxon>
        <taxon>IRL clade</taxon>
        <taxon>Trifolieae</taxon>
        <taxon>Trifolium</taxon>
    </lineage>
</organism>
<name>A0A392QJ44_9FABA</name>
<evidence type="ECO:0000256" key="1">
    <source>
        <dbReference type="SAM" id="MobiDB-lite"/>
    </source>
</evidence>
<dbReference type="Proteomes" id="UP000265520">
    <property type="component" value="Unassembled WGS sequence"/>
</dbReference>
<feature type="compositionally biased region" description="Acidic residues" evidence="1">
    <location>
        <begin position="53"/>
        <end position="66"/>
    </location>
</feature>
<reference evidence="2 3" key="1">
    <citation type="journal article" date="2018" name="Front. Plant Sci.">
        <title>Red Clover (Trifolium pratense) and Zigzag Clover (T. medium) - A Picture of Genomic Similarities and Differences.</title>
        <authorList>
            <person name="Dluhosova J."/>
            <person name="Istvanek J."/>
            <person name="Nedelnik J."/>
            <person name="Repkova J."/>
        </authorList>
    </citation>
    <scope>NUCLEOTIDE SEQUENCE [LARGE SCALE GENOMIC DNA]</scope>
    <source>
        <strain evidence="3">cv. 10/8</strain>
        <tissue evidence="2">Leaf</tissue>
    </source>
</reference>
<protein>
    <submittedName>
        <fullName evidence="2">Uncharacterized protein</fullName>
    </submittedName>
</protein>
<feature type="non-terminal residue" evidence="2">
    <location>
        <position position="1"/>
    </location>
</feature>
<dbReference type="AlphaFoldDB" id="A0A392QJ44"/>
<proteinExistence type="predicted"/>
<evidence type="ECO:0000313" key="2">
    <source>
        <dbReference type="EMBL" id="MCI23315.1"/>
    </source>
</evidence>
<keyword evidence="3" id="KW-1185">Reference proteome</keyword>
<accession>A0A392QJ44</accession>
<dbReference type="EMBL" id="LXQA010135344">
    <property type="protein sequence ID" value="MCI23315.1"/>
    <property type="molecule type" value="Genomic_DNA"/>
</dbReference>
<evidence type="ECO:0000313" key="3">
    <source>
        <dbReference type="Proteomes" id="UP000265520"/>
    </source>
</evidence>